<keyword evidence="1" id="KW-0732">Signal</keyword>
<keyword evidence="4" id="KW-0813">Transport</keyword>
<dbReference type="InterPro" id="IPR012334">
    <property type="entry name" value="Pectin_lyas_fold"/>
</dbReference>
<sequence>MIGQAGGGTVRRRSFRPGVERVEPRQLLANFLVTRTADAGPGTLRQAILEANANPGPDFIEFNLPTSTSPSLDVPAPGFDPRTQTWRILLQSPLPTITDQVTIDGFSQADVPVAFRYPDDTDEPTLFQTVPNSVPARDGNNAQIRVIIDGSGIDRGAFPQPVGFVLDSSHSDLRGFIIDGFATGVLVPRRENIGNRIQGNSIGGHFLYPVDLTTGDPLPAPGNVAFTGVGISGDAVVLYGTNTTFGGFNPQENNTVTLASGRGVWLTPGSEGNQLFGNQIGVIGPSTNGLYVQAGNGQEGVLIESAPGQLSSSHAIGGPVSGSGNVISANQGDGIRLVGEGATRNRIEGNFIGAAPGGGYIFGTGDPGNRGDGVFLDNAPSNRIGAQDENRRNVISANEGVGVRLAGPTASGNILAGNFIGLTSGGNAALSNAAEGVRIESPASANTVGGGNVISANLRGISIVGPEATGNLIADNFIGSDAAGLGDLGNAFEGVRIDNAPRNSVVGDGNGSQLLSGNNVGLALIGSSASGTLVAGNFVGTDTSGSFELNNSLQGILLSDAPDNTIGGTSTASRNLISSNHWGVELVGEGTTGNLVQGNIIGTDLSQQVPFSNEIDGILIRLGASRNTIGGDSPEAGNVVAFSRRDGVRLEDASIENAILTNSIYDNAGLGIHLVPPSSGTGPNLLRPAPTIDRVRSSVGFTNIVGSLQSVPSTVFRIQFFANPTLDPSGFGEGRRYLGETTATTNADGLATFAADVPGAVNPGEFVTATATDPLGNTSEFSRGVAEELGTVQFAMTEFSVDEAGGQATIVVTRVGGSGGQATVMYATQGGTATPGVDYTPVMGTLTFDVGVNVQTFTVPILADDLGEAAETVGLILSDPAGGATLGTPATATLRIIDDDQPGLVSFSMTTFEAGEQAGQAIITVVRSAGGGSVSVPYFTGSGTAVPGVDYVPVSGILTFGPGQTVQTFAVPLLPTPSSKESPVVGLFLGDPSGGAELGTPSSAILQIVNLDVPQITSLSATADRRGILRIVLGFDRDMIPSRAEDLRNYGYSVQVPGHNRRIGTRQDLLIPLSSVRYDAATRTVTLTTRRPIRPLSSVLVQVNQVTDVPGAGVGVADEQGTLLDGNYDGLPGGSYAQVFRSPRPTPTLPSPFSGRLGLLRAGRLGVGRPRSS</sequence>
<evidence type="ECO:0000313" key="6">
    <source>
        <dbReference type="EMBL" id="RUL87493.1"/>
    </source>
</evidence>
<gene>
    <name evidence="6" type="ORF">TsocGM_11670</name>
</gene>
<dbReference type="Gene3D" id="2.60.40.2030">
    <property type="match status" value="2"/>
</dbReference>
<dbReference type="InterPro" id="IPR051171">
    <property type="entry name" value="CaCA"/>
</dbReference>
<protein>
    <recommendedName>
        <fullName evidence="5">Calx-beta domain-containing protein</fullName>
    </recommendedName>
</protein>
<dbReference type="InterPro" id="IPR038081">
    <property type="entry name" value="CalX-like_sf"/>
</dbReference>
<dbReference type="PANTHER" id="PTHR11878:SF65">
    <property type="entry name" value="NA_CA-EXCHANGE PROTEIN, ISOFORM G"/>
    <property type="match status" value="1"/>
</dbReference>
<feature type="domain" description="Calx-beta" evidence="5">
    <location>
        <begin position="779"/>
        <end position="878"/>
    </location>
</feature>
<name>A0A432MJD3_9BACT</name>
<dbReference type="InterPro" id="IPR003644">
    <property type="entry name" value="Calx_beta"/>
</dbReference>
<dbReference type="GO" id="GO:0016020">
    <property type="term" value="C:membrane"/>
    <property type="evidence" value="ECO:0007669"/>
    <property type="project" value="InterPro"/>
</dbReference>
<reference evidence="6 7" key="2">
    <citation type="submission" date="2019-01" db="EMBL/GenBank/DDBJ databases">
        <title>Tautonia sociabilis, a novel thermotolerant planctomycete of Isosphaeraceae family, isolated from a 4000 m deep subterranean habitat.</title>
        <authorList>
            <person name="Kovaleva O.L."/>
            <person name="Elcheninov A.G."/>
            <person name="Van Heerden E."/>
            <person name="Toshchakov S.V."/>
            <person name="Novikov A."/>
            <person name="Bonch-Osmolovskaya E.A."/>
            <person name="Kublanov I.V."/>
        </authorList>
    </citation>
    <scope>NUCLEOTIDE SEQUENCE [LARGE SCALE GENOMIC DNA]</scope>
    <source>
        <strain evidence="6 7">GM2012</strain>
    </source>
</reference>
<dbReference type="GO" id="GO:0007154">
    <property type="term" value="P:cell communication"/>
    <property type="evidence" value="ECO:0007669"/>
    <property type="project" value="InterPro"/>
</dbReference>
<dbReference type="GO" id="GO:0030001">
    <property type="term" value="P:metal ion transport"/>
    <property type="evidence" value="ECO:0007669"/>
    <property type="project" value="TreeGrafter"/>
</dbReference>
<feature type="domain" description="Calx-beta" evidence="5">
    <location>
        <begin position="892"/>
        <end position="988"/>
    </location>
</feature>
<evidence type="ECO:0000313" key="7">
    <source>
        <dbReference type="Proteomes" id="UP000280296"/>
    </source>
</evidence>
<dbReference type="PANTHER" id="PTHR11878">
    <property type="entry name" value="SODIUM/CALCIUM EXCHANGER"/>
    <property type="match status" value="1"/>
</dbReference>
<dbReference type="AlphaFoldDB" id="A0A432MJD3"/>
<dbReference type="OrthoDB" id="221462at2"/>
<comment type="caution">
    <text evidence="6">The sequence shown here is derived from an EMBL/GenBank/DDBJ whole genome shotgun (WGS) entry which is preliminary data.</text>
</comment>
<dbReference type="SMART" id="SM00237">
    <property type="entry name" value="Calx_beta"/>
    <property type="match status" value="2"/>
</dbReference>
<evidence type="ECO:0000256" key="3">
    <source>
        <dbReference type="ARBA" id="ARBA00022837"/>
    </source>
</evidence>
<evidence type="ECO:0000259" key="5">
    <source>
        <dbReference type="SMART" id="SM00237"/>
    </source>
</evidence>
<evidence type="ECO:0000256" key="4">
    <source>
        <dbReference type="ARBA" id="ARBA00023065"/>
    </source>
</evidence>
<dbReference type="RefSeq" id="WP_126725551.1">
    <property type="nucleotide sequence ID" value="NZ_RYZH01000020.1"/>
</dbReference>
<evidence type="ECO:0000256" key="1">
    <source>
        <dbReference type="ARBA" id="ARBA00022729"/>
    </source>
</evidence>
<dbReference type="Proteomes" id="UP000280296">
    <property type="component" value="Unassembled WGS sequence"/>
</dbReference>
<organism evidence="6 7">
    <name type="scientific">Tautonia sociabilis</name>
    <dbReference type="NCBI Taxonomy" id="2080755"/>
    <lineage>
        <taxon>Bacteria</taxon>
        <taxon>Pseudomonadati</taxon>
        <taxon>Planctomycetota</taxon>
        <taxon>Planctomycetia</taxon>
        <taxon>Isosphaerales</taxon>
        <taxon>Isosphaeraceae</taxon>
        <taxon>Tautonia</taxon>
    </lineage>
</organism>
<reference evidence="6 7" key="1">
    <citation type="submission" date="2018-12" db="EMBL/GenBank/DDBJ databases">
        <authorList>
            <person name="Toschakov S.V."/>
        </authorList>
    </citation>
    <scope>NUCLEOTIDE SEQUENCE [LARGE SCALE GENOMIC DNA]</scope>
    <source>
        <strain evidence="6 7">GM2012</strain>
    </source>
</reference>
<accession>A0A432MJD3</accession>
<dbReference type="Gene3D" id="2.160.20.10">
    <property type="entry name" value="Single-stranded right-handed beta-helix, Pectin lyase-like"/>
    <property type="match status" value="2"/>
</dbReference>
<dbReference type="EMBL" id="RYZH01000020">
    <property type="protein sequence ID" value="RUL87493.1"/>
    <property type="molecule type" value="Genomic_DNA"/>
</dbReference>
<keyword evidence="3" id="KW-0106">Calcium</keyword>
<proteinExistence type="predicted"/>
<dbReference type="SUPFAM" id="SSF141072">
    <property type="entry name" value="CalX-like"/>
    <property type="match status" value="2"/>
</dbReference>
<evidence type="ECO:0000256" key="2">
    <source>
        <dbReference type="ARBA" id="ARBA00022737"/>
    </source>
</evidence>
<keyword evidence="4" id="KW-0406">Ion transport</keyword>
<keyword evidence="2" id="KW-0677">Repeat</keyword>
<dbReference type="Pfam" id="PF03160">
    <property type="entry name" value="Calx-beta"/>
    <property type="match status" value="1"/>
</dbReference>
<keyword evidence="7" id="KW-1185">Reference proteome</keyword>